<sequence>MNDWDIFLTNDVSAWLGGLQRSDPASADLVDDAIYALSRSGPTLGRPLVDSVAHSKIKNMKELRPGLSGSSEIRILFVFDPWRSAILLVAGDKAGKWRQWYAEAIPRAEHLYEIYLKERAEEETGR</sequence>
<evidence type="ECO:0000313" key="1">
    <source>
        <dbReference type="EMBL" id="MBB4933937.1"/>
    </source>
</evidence>
<organism evidence="1 2">
    <name type="scientific">Lipingzhangella halophila</name>
    <dbReference type="NCBI Taxonomy" id="1783352"/>
    <lineage>
        <taxon>Bacteria</taxon>
        <taxon>Bacillati</taxon>
        <taxon>Actinomycetota</taxon>
        <taxon>Actinomycetes</taxon>
        <taxon>Streptosporangiales</taxon>
        <taxon>Nocardiopsidaceae</taxon>
        <taxon>Lipingzhangella</taxon>
    </lineage>
</organism>
<evidence type="ECO:0000313" key="2">
    <source>
        <dbReference type="Proteomes" id="UP000523007"/>
    </source>
</evidence>
<accession>A0A7W7RLD8</accession>
<dbReference type="InterPro" id="IPR009241">
    <property type="entry name" value="HigB-like"/>
</dbReference>
<dbReference type="Proteomes" id="UP000523007">
    <property type="component" value="Unassembled WGS sequence"/>
</dbReference>
<proteinExistence type="predicted"/>
<gene>
    <name evidence="1" type="ORF">F4561_004757</name>
</gene>
<dbReference type="Pfam" id="PF05973">
    <property type="entry name" value="Gp49"/>
    <property type="match status" value="1"/>
</dbReference>
<name>A0A7W7RLD8_9ACTN</name>
<dbReference type="AlphaFoldDB" id="A0A7W7RLD8"/>
<comment type="caution">
    <text evidence="1">The sequence shown here is derived from an EMBL/GenBank/DDBJ whole genome shotgun (WGS) entry which is preliminary data.</text>
</comment>
<dbReference type="EMBL" id="JACHJT010000001">
    <property type="protein sequence ID" value="MBB4933937.1"/>
    <property type="molecule type" value="Genomic_DNA"/>
</dbReference>
<keyword evidence="2" id="KW-1185">Reference proteome</keyword>
<reference evidence="1 2" key="1">
    <citation type="submission" date="2020-08" db="EMBL/GenBank/DDBJ databases">
        <title>Sequencing the genomes of 1000 actinobacteria strains.</title>
        <authorList>
            <person name="Klenk H.-P."/>
        </authorList>
    </citation>
    <scope>NUCLEOTIDE SEQUENCE [LARGE SCALE GENOMIC DNA]</scope>
    <source>
        <strain evidence="1 2">DSM 102030</strain>
    </source>
</reference>
<protein>
    <submittedName>
        <fullName evidence="1">Uncharacterized protein</fullName>
    </submittedName>
</protein>
<dbReference type="RefSeq" id="WP_312885486.1">
    <property type="nucleotide sequence ID" value="NZ_JACHJT010000001.1"/>
</dbReference>